<accession>A0A8S5NM27</accession>
<feature type="transmembrane region" description="Helical" evidence="1">
    <location>
        <begin position="6"/>
        <end position="23"/>
    </location>
</feature>
<evidence type="ECO:0000313" key="2">
    <source>
        <dbReference type="EMBL" id="DAD95774.1"/>
    </source>
</evidence>
<dbReference type="EMBL" id="BK015200">
    <property type="protein sequence ID" value="DAD95774.1"/>
    <property type="molecule type" value="Genomic_DNA"/>
</dbReference>
<keyword evidence="1" id="KW-0472">Membrane</keyword>
<reference evidence="2" key="1">
    <citation type="journal article" date="2021" name="Proc. Natl. Acad. Sci. U.S.A.">
        <title>A Catalog of Tens of Thousands of Viruses from Human Metagenomes Reveals Hidden Associations with Chronic Diseases.</title>
        <authorList>
            <person name="Tisza M.J."/>
            <person name="Buck C.B."/>
        </authorList>
    </citation>
    <scope>NUCLEOTIDE SEQUENCE</scope>
    <source>
        <strain evidence="2">Cthh925</strain>
    </source>
</reference>
<keyword evidence="1" id="KW-1133">Transmembrane helix</keyword>
<proteinExistence type="predicted"/>
<name>A0A8S5NM27_9CAUD</name>
<keyword evidence="1" id="KW-0812">Transmembrane</keyword>
<organism evidence="2">
    <name type="scientific">Siphoviridae sp. cthh925</name>
    <dbReference type="NCBI Taxonomy" id="2826425"/>
    <lineage>
        <taxon>Viruses</taxon>
        <taxon>Duplodnaviria</taxon>
        <taxon>Heunggongvirae</taxon>
        <taxon>Uroviricota</taxon>
        <taxon>Caudoviricetes</taxon>
    </lineage>
</organism>
<protein>
    <submittedName>
        <fullName evidence="2">Uncharacterized protein</fullName>
    </submittedName>
</protein>
<evidence type="ECO:0000256" key="1">
    <source>
        <dbReference type="SAM" id="Phobius"/>
    </source>
</evidence>
<sequence length="29" mass="3631">MFELLFYPHLITLQSFFSYYLYININNLI</sequence>